<keyword evidence="6" id="KW-0808">Transferase</keyword>
<dbReference type="InterPro" id="IPR004046">
    <property type="entry name" value="GST_C"/>
</dbReference>
<dbReference type="Gene3D" id="1.20.1050.10">
    <property type="match status" value="1"/>
</dbReference>
<evidence type="ECO:0000256" key="5">
    <source>
        <dbReference type="ARBA" id="ARBA00022490"/>
    </source>
</evidence>
<dbReference type="SFLD" id="SFLDG00358">
    <property type="entry name" value="Main_(cytGST)"/>
    <property type="match status" value="1"/>
</dbReference>
<dbReference type="InterPro" id="IPR010987">
    <property type="entry name" value="Glutathione-S-Trfase_C-like"/>
</dbReference>
<dbReference type="InterPro" id="IPR040079">
    <property type="entry name" value="Glutathione_S-Trfase"/>
</dbReference>
<reference evidence="10" key="1">
    <citation type="submission" date="2021-01" db="UniProtKB">
        <authorList>
            <consortium name="EnsemblMetazoa"/>
        </authorList>
    </citation>
    <scope>IDENTIFICATION</scope>
</reference>
<evidence type="ECO:0000256" key="3">
    <source>
        <dbReference type="ARBA" id="ARBA00011738"/>
    </source>
</evidence>
<dbReference type="EnsemblMetazoa" id="XM_031922474">
    <property type="protein sequence ID" value="XP_031778334"/>
    <property type="gene ID" value="GeneID_100120033"/>
</dbReference>
<dbReference type="SUPFAM" id="SSF47616">
    <property type="entry name" value="GST C-terminal domain-like"/>
    <property type="match status" value="1"/>
</dbReference>
<dbReference type="GO" id="GO:0005737">
    <property type="term" value="C:cytoplasm"/>
    <property type="evidence" value="ECO:0007669"/>
    <property type="project" value="UniProtKB-SubCell"/>
</dbReference>
<dbReference type="Pfam" id="PF02798">
    <property type="entry name" value="GST_N"/>
    <property type="match status" value="1"/>
</dbReference>
<dbReference type="Gene3D" id="3.40.30.10">
    <property type="entry name" value="Glutaredoxin"/>
    <property type="match status" value="1"/>
</dbReference>
<evidence type="ECO:0000256" key="1">
    <source>
        <dbReference type="ARBA" id="ARBA00004496"/>
    </source>
</evidence>
<evidence type="ECO:0000259" key="9">
    <source>
        <dbReference type="PROSITE" id="PS50405"/>
    </source>
</evidence>
<dbReference type="InterPro" id="IPR036282">
    <property type="entry name" value="Glutathione-S-Trfase_C_sf"/>
</dbReference>
<dbReference type="PANTHER" id="PTHR43917">
    <property type="match status" value="1"/>
</dbReference>
<dbReference type="AlphaFoldDB" id="A0A7M7PX01"/>
<evidence type="ECO:0000256" key="2">
    <source>
        <dbReference type="ARBA" id="ARBA00009899"/>
    </source>
</evidence>
<comment type="subcellular location">
    <subcellularLocation>
        <location evidence="1">Cytoplasm</location>
    </subcellularLocation>
</comment>
<accession>A0A7M7PX01</accession>
<dbReference type="FunFam" id="1.20.1050.10:FF:000008">
    <property type="entry name" value="Glutathione S-transferase theta-1"/>
    <property type="match status" value="1"/>
</dbReference>
<dbReference type="InterPro" id="IPR036249">
    <property type="entry name" value="Thioredoxin-like_sf"/>
</dbReference>
<dbReference type="EnsemblMetazoa" id="NM_001172456">
    <property type="protein sequence ID" value="NP_001165927"/>
    <property type="gene ID" value="GeneID_100120033"/>
</dbReference>
<dbReference type="SMR" id="A0A7M7PX01"/>
<dbReference type="EnsemblMetazoa" id="XM_031922473">
    <property type="protein sequence ID" value="XP_031778333"/>
    <property type="gene ID" value="GeneID_100120033"/>
</dbReference>
<evidence type="ECO:0000259" key="8">
    <source>
        <dbReference type="PROSITE" id="PS50404"/>
    </source>
</evidence>
<evidence type="ECO:0000256" key="6">
    <source>
        <dbReference type="ARBA" id="ARBA00022679"/>
    </source>
</evidence>
<proteinExistence type="inferred from homology"/>
<dbReference type="Pfam" id="PF00043">
    <property type="entry name" value="GST_C"/>
    <property type="match status" value="1"/>
</dbReference>
<evidence type="ECO:0000256" key="7">
    <source>
        <dbReference type="ARBA" id="ARBA00047960"/>
    </source>
</evidence>
<feature type="domain" description="GST C-terminal" evidence="9">
    <location>
        <begin position="88"/>
        <end position="220"/>
    </location>
</feature>
<organism evidence="10 11">
    <name type="scientific">Nasonia vitripennis</name>
    <name type="common">Parasitic wasp</name>
    <dbReference type="NCBI Taxonomy" id="7425"/>
    <lineage>
        <taxon>Eukaryota</taxon>
        <taxon>Metazoa</taxon>
        <taxon>Ecdysozoa</taxon>
        <taxon>Arthropoda</taxon>
        <taxon>Hexapoda</taxon>
        <taxon>Insecta</taxon>
        <taxon>Pterygota</taxon>
        <taxon>Neoptera</taxon>
        <taxon>Endopterygota</taxon>
        <taxon>Hymenoptera</taxon>
        <taxon>Apocrita</taxon>
        <taxon>Proctotrupomorpha</taxon>
        <taxon>Chalcidoidea</taxon>
        <taxon>Pteromalidae</taxon>
        <taxon>Pteromalinae</taxon>
        <taxon>Nasonia</taxon>
    </lineage>
</organism>
<dbReference type="InterPro" id="IPR004045">
    <property type="entry name" value="Glutathione_S-Trfase_N"/>
</dbReference>
<feature type="domain" description="GST N-terminal" evidence="8">
    <location>
        <begin position="1"/>
        <end position="82"/>
    </location>
</feature>
<comment type="catalytic activity">
    <reaction evidence="7">
        <text>RX + glutathione = an S-substituted glutathione + a halide anion + H(+)</text>
        <dbReference type="Rhea" id="RHEA:16437"/>
        <dbReference type="ChEBI" id="CHEBI:15378"/>
        <dbReference type="ChEBI" id="CHEBI:16042"/>
        <dbReference type="ChEBI" id="CHEBI:17792"/>
        <dbReference type="ChEBI" id="CHEBI:57925"/>
        <dbReference type="ChEBI" id="CHEBI:90779"/>
        <dbReference type="EC" id="2.5.1.18"/>
    </reaction>
</comment>
<dbReference type="FunFam" id="3.40.30.10:FF:000176">
    <property type="entry name" value="Glutathione S-transferase theta-1"/>
    <property type="match status" value="1"/>
</dbReference>
<keyword evidence="11" id="KW-1185">Reference proteome</keyword>
<dbReference type="PANTHER" id="PTHR43917:SF8">
    <property type="entry name" value="GH16740P-RELATED"/>
    <property type="match status" value="1"/>
</dbReference>
<dbReference type="PROSITE" id="PS50405">
    <property type="entry name" value="GST_CTER"/>
    <property type="match status" value="1"/>
</dbReference>
<dbReference type="GO" id="GO:0006749">
    <property type="term" value="P:glutathione metabolic process"/>
    <property type="evidence" value="ECO:0007669"/>
    <property type="project" value="TreeGrafter"/>
</dbReference>
<dbReference type="KEGG" id="nvi:100120033"/>
<dbReference type="InParanoid" id="A0A7M7PX01"/>
<dbReference type="SUPFAM" id="SSF52833">
    <property type="entry name" value="Thioredoxin-like"/>
    <property type="match status" value="1"/>
</dbReference>
<dbReference type="GO" id="GO:0004364">
    <property type="term" value="F:glutathione transferase activity"/>
    <property type="evidence" value="ECO:0007669"/>
    <property type="project" value="UniProtKB-EC"/>
</dbReference>
<dbReference type="OrthoDB" id="422574at2759"/>
<dbReference type="EC" id="2.5.1.18" evidence="4"/>
<dbReference type="InterPro" id="IPR040077">
    <property type="entry name" value="GST_C_Theta"/>
</dbReference>
<dbReference type="Proteomes" id="UP000002358">
    <property type="component" value="Chromosome 2"/>
</dbReference>
<dbReference type="CDD" id="cd03050">
    <property type="entry name" value="GST_N_Theta"/>
    <property type="match status" value="1"/>
</dbReference>
<name>A0A7M7PX01_NASVI</name>
<keyword evidence="5" id="KW-0963">Cytoplasm</keyword>
<dbReference type="PROSITE" id="PS50404">
    <property type="entry name" value="GST_NTER"/>
    <property type="match status" value="1"/>
</dbReference>
<dbReference type="InterPro" id="IPR040075">
    <property type="entry name" value="GST_N_Theta"/>
</dbReference>
<comment type="subunit">
    <text evidence="3">Homodimer.</text>
</comment>
<evidence type="ECO:0000313" key="11">
    <source>
        <dbReference type="Proteomes" id="UP000002358"/>
    </source>
</evidence>
<dbReference type="CDD" id="cd03183">
    <property type="entry name" value="GST_C_Theta"/>
    <property type="match status" value="1"/>
</dbReference>
<dbReference type="FunCoup" id="A0A7M7PX01">
    <property type="interactions" value="701"/>
</dbReference>
<dbReference type="InterPro" id="IPR051369">
    <property type="entry name" value="GST_Theta"/>
</dbReference>
<dbReference type="SFLD" id="SFLDG01153">
    <property type="entry name" value="Main.4:_Theta-like"/>
    <property type="match status" value="1"/>
</dbReference>
<dbReference type="OMA" id="YFRTIWL"/>
<evidence type="ECO:0000313" key="10">
    <source>
        <dbReference type="EnsemblMetazoa" id="XP_031778333"/>
    </source>
</evidence>
<sequence>MSLKLHYDLLSQPARALYIFLKSCDIPFESNVINLAKREHLQPGYEKINPLRKIPALEHNGFKLTESVAILRYLCREFKVDDHWYPKDSRAQARVDEYLTWQHLNARRPLTTYFRLKYLLPLITGKPTKADKLLELEGEMIESLDLFENIWLKDKPFLAGDKISIADLLGASEVEQPRYAGYDPRDDRPKLTAWLDRVSRETSPFYQEAHANLNEVANKYG</sequence>
<evidence type="ECO:0000256" key="4">
    <source>
        <dbReference type="ARBA" id="ARBA00012452"/>
    </source>
</evidence>
<protein>
    <recommendedName>
        <fullName evidence="4">glutathione transferase</fullName>
        <ecNumber evidence="4">2.5.1.18</ecNumber>
    </recommendedName>
</protein>
<comment type="similarity">
    <text evidence="2">Belongs to the GST superfamily. Theta family.</text>
</comment>
<dbReference type="SFLD" id="SFLDS00019">
    <property type="entry name" value="Glutathione_Transferase_(cytos"/>
    <property type="match status" value="1"/>
</dbReference>
<gene>
    <name evidence="10" type="primary">100120033</name>
</gene>